<reference evidence="1" key="1">
    <citation type="submission" date="2024-06" db="EMBL/GenBank/DDBJ databases">
        <authorList>
            <person name="Dussert Y."/>
            <person name="Peccoud J."/>
            <person name="Pigeault R."/>
        </authorList>
    </citation>
    <scope>NUCLEOTIDE SEQUENCE</scope>
    <source>
        <strain evidence="1">WArc</strain>
    </source>
</reference>
<sequence length="190" mass="22164">MDYIDDVTGSYTTVHDFFQDNGIGDYKIQCSYGGVPYATDEYVHSGDKFWSNNFIDSHFEREIKMYPQSELLAKEYAGNTLPISISLDNDLIKIKECQKKTKFVELEGESGDIVYDQQKRIKCYTTKLSYDDVSAYNKNKVSTLNIRYDLPNDPKYSLNIAFTKVNDNQPRFWQKLKICFNRVASQSRRF</sequence>
<name>A0AAU7Q1Y7_9RICK</name>
<evidence type="ECO:0000313" key="1">
    <source>
        <dbReference type="EMBL" id="XBS66777.1"/>
    </source>
</evidence>
<organism evidence="1">
    <name type="scientific">Wolbachia endosymbiont of Armadillidium arcangelii</name>
    <dbReference type="NCBI Taxonomy" id="3158571"/>
    <lineage>
        <taxon>Bacteria</taxon>
        <taxon>Pseudomonadati</taxon>
        <taxon>Pseudomonadota</taxon>
        <taxon>Alphaproteobacteria</taxon>
        <taxon>Rickettsiales</taxon>
        <taxon>Anaplasmataceae</taxon>
        <taxon>Wolbachieae</taxon>
        <taxon>Wolbachia</taxon>
    </lineage>
</organism>
<protein>
    <submittedName>
        <fullName evidence="1">Uncharacterized protein</fullName>
    </submittedName>
</protein>
<dbReference type="AlphaFoldDB" id="A0AAU7Q1Y7"/>
<proteinExistence type="predicted"/>
<gene>
    <name evidence="1" type="ORF">ABLO99_06110</name>
</gene>
<dbReference type="RefSeq" id="WP_349967237.1">
    <property type="nucleotide sequence ID" value="NZ_CP157942.1"/>
</dbReference>
<dbReference type="EMBL" id="CP157942">
    <property type="protein sequence ID" value="XBS66777.1"/>
    <property type="molecule type" value="Genomic_DNA"/>
</dbReference>
<accession>A0AAU7Q1Y7</accession>